<dbReference type="GO" id="GO:0016874">
    <property type="term" value="F:ligase activity"/>
    <property type="evidence" value="ECO:0007669"/>
    <property type="project" value="UniProtKB-KW"/>
</dbReference>
<comment type="caution">
    <text evidence="1">The sequence shown here is derived from an EMBL/GenBank/DDBJ whole genome shotgun (WGS) entry which is preliminary data.</text>
</comment>
<dbReference type="InterPro" id="IPR009097">
    <property type="entry name" value="Cyclic_Pdiesterase"/>
</dbReference>
<dbReference type="EMBL" id="JAKRDF010000003">
    <property type="protein sequence ID" value="MCG7275583.1"/>
    <property type="molecule type" value="Genomic_DNA"/>
</dbReference>
<dbReference type="RefSeq" id="WP_070537671.1">
    <property type="nucleotide sequence ID" value="NZ_JAKRDF010000003.1"/>
</dbReference>
<gene>
    <name evidence="1" type="ORF">MHK08_03730</name>
</gene>
<dbReference type="Gene3D" id="3.90.1140.10">
    <property type="entry name" value="Cyclic phosphodiesterase"/>
    <property type="match status" value="1"/>
</dbReference>
<dbReference type="SUPFAM" id="SSF55144">
    <property type="entry name" value="LigT-like"/>
    <property type="match status" value="1"/>
</dbReference>
<evidence type="ECO:0000313" key="2">
    <source>
        <dbReference type="Proteomes" id="UP001521911"/>
    </source>
</evidence>
<keyword evidence="1" id="KW-0436">Ligase</keyword>
<reference evidence="1 2" key="1">
    <citation type="submission" date="2022-02" db="EMBL/GenBank/DDBJ databases">
        <title>Uncovering new skin microbiome diversity through culturing and metagenomics.</title>
        <authorList>
            <person name="Conlan S."/>
            <person name="Deming C."/>
            <person name="Nisc Comparative Sequencing Program N."/>
            <person name="Segre J.A."/>
        </authorList>
    </citation>
    <scope>NUCLEOTIDE SEQUENCE [LARGE SCALE GENOMIC DNA]</scope>
    <source>
        <strain evidence="1 2">ACRQV</strain>
    </source>
</reference>
<protein>
    <submittedName>
        <fullName evidence="1">2'-5' RNA ligase</fullName>
    </submittedName>
</protein>
<sequence>MSRQSPENLLLYLTPEDEETIREVYAALAERGFPVQHQRPHITVTFAPALDVKVVDLARELLPPLLPATFRRVGTVVFGTKSKQTVAWLLETTDELETAARQISAANPEGRGPRWTPHLTLGLRLPRALMPDYMRALDDISTFRHKEFSAPQAAWWRPKTQQLEALG</sequence>
<dbReference type="Pfam" id="PF13563">
    <property type="entry name" value="2_5_RNA_ligase2"/>
    <property type="match status" value="1"/>
</dbReference>
<evidence type="ECO:0000313" key="1">
    <source>
        <dbReference type="EMBL" id="MCG7275583.1"/>
    </source>
</evidence>
<organism evidence="1 2">
    <name type="scientific">Corynebacterium singulare</name>
    <dbReference type="NCBI Taxonomy" id="161899"/>
    <lineage>
        <taxon>Bacteria</taxon>
        <taxon>Bacillati</taxon>
        <taxon>Actinomycetota</taxon>
        <taxon>Actinomycetes</taxon>
        <taxon>Mycobacteriales</taxon>
        <taxon>Corynebacteriaceae</taxon>
        <taxon>Corynebacterium</taxon>
    </lineage>
</organism>
<proteinExistence type="predicted"/>
<accession>A0ABS9PTL8</accession>
<dbReference type="Proteomes" id="UP001521911">
    <property type="component" value="Unassembled WGS sequence"/>
</dbReference>
<name>A0ABS9PTL8_9CORY</name>
<keyword evidence="2" id="KW-1185">Reference proteome</keyword>